<protein>
    <submittedName>
        <fullName evidence="1">Uncharacterized protein</fullName>
    </submittedName>
</protein>
<organism evidence="1 2">
    <name type="scientific">Legionella fallonii LLAP-10</name>
    <dbReference type="NCBI Taxonomy" id="1212491"/>
    <lineage>
        <taxon>Bacteria</taxon>
        <taxon>Pseudomonadati</taxon>
        <taxon>Pseudomonadota</taxon>
        <taxon>Gammaproteobacteria</taxon>
        <taxon>Legionellales</taxon>
        <taxon>Legionellaceae</taxon>
        <taxon>Legionella</taxon>
    </lineage>
</organism>
<dbReference type="HOGENOM" id="CLU_629762_0_0_6"/>
<dbReference type="KEGG" id="lfa:LFA_pA0147"/>
<keyword evidence="1" id="KW-0614">Plasmid</keyword>
<evidence type="ECO:0000313" key="2">
    <source>
        <dbReference type="Proteomes" id="UP000032430"/>
    </source>
</evidence>
<dbReference type="RefSeq" id="WP_045097840.1">
    <property type="nucleotide sequence ID" value="NZ_LN614828.1"/>
</dbReference>
<dbReference type="EMBL" id="LN614828">
    <property type="protein sequence ID" value="CEG59248.1"/>
    <property type="molecule type" value="Genomic_DNA"/>
</dbReference>
<accession>A0A098G9X9</accession>
<dbReference type="OrthoDB" id="5632239at2"/>
<proteinExistence type="predicted"/>
<sequence length="435" mass="50607">MNQEMTHNLFSNFQSTVFRAVKTFLQKNKGEEGDKSITTSLRIPGEIKEFYECIAEAEMTSINTAIVSTLSKVKDQTISEYQKSYSSINDTYDYQINSFFKIIDDQKIDYNDLCMLLEWITGIKINRADITNKEILVNLIDKNAQLKTCQIFGYSYEWLQDNKRSISYKWPDFQDRWYKHVKPFVRDLIINFYLDETVESFELSFLCCDKNVIDNIISGINSEILENITPIVIANRCINGIKTKTYHRFESDNINYEKCRHHFIVLVKMILVLVKNNIISFPCGYLVTPQQHDMILDGSIHLAELFNKNRLTNSFCVDDLDDVEIFPISVNDSHRTNKPNIYHCLNSTVIHNILTLTDKYTSSMPLTDDVASRCRMNKTALAKYLRLFDINNDQQYSNGVFLSPEKNESLIINLDRIREIQSELRDCKTLDTAFG</sequence>
<gene>
    <name evidence="1" type="ORF">LFA_pA0147</name>
</gene>
<reference evidence="2" key="1">
    <citation type="submission" date="2014-09" db="EMBL/GenBank/DDBJ databases">
        <authorList>
            <person name="Gomez-Valero L."/>
        </authorList>
    </citation>
    <scope>NUCLEOTIDE SEQUENCE [LARGE SCALE GENOMIC DNA]</scope>
    <source>
        <strain evidence="2">ATCC700992</strain>
        <plasmid evidence="2">LLAP10_pA</plasmid>
    </source>
</reference>
<dbReference type="Proteomes" id="UP000032430">
    <property type="component" value="Plasmid II"/>
</dbReference>
<dbReference type="AlphaFoldDB" id="A0A098G9X9"/>
<geneLocation type="plasmid" evidence="2">
    <name>LLAP10_pA</name>
</geneLocation>
<name>A0A098G9X9_9GAMM</name>
<keyword evidence="2" id="KW-1185">Reference proteome</keyword>
<evidence type="ECO:0000313" key="1">
    <source>
        <dbReference type="EMBL" id="CEG59248.1"/>
    </source>
</evidence>